<accession>A0AAW0LK14</accession>
<dbReference type="Proteomes" id="UP000237347">
    <property type="component" value="Unassembled WGS sequence"/>
</dbReference>
<proteinExistence type="predicted"/>
<dbReference type="EMBL" id="PKMF04000081">
    <property type="protein sequence ID" value="KAK7851975.1"/>
    <property type="molecule type" value="Genomic_DNA"/>
</dbReference>
<keyword evidence="2" id="KW-1185">Reference proteome</keyword>
<evidence type="ECO:0000313" key="1">
    <source>
        <dbReference type="EMBL" id="KAK7851975.1"/>
    </source>
</evidence>
<protein>
    <submittedName>
        <fullName evidence="1">Pentatricopeptide repeat-containing protein</fullName>
    </submittedName>
</protein>
<comment type="caution">
    <text evidence="1">The sequence shown here is derived from an EMBL/GenBank/DDBJ whole genome shotgun (WGS) entry which is preliminary data.</text>
</comment>
<dbReference type="InterPro" id="IPR046848">
    <property type="entry name" value="E_motif"/>
</dbReference>
<name>A0AAW0LK14_QUESU</name>
<sequence>MGRWADVRHVKDLMEARGIKKVPGCSLVDVGGVLHEFFVGDDSHPETKEIYKMLDEIMKRLKMEGYVGNTNEVNGLVAGALAGAAFAARTRSWTQVIGMAGLVSVFSAAADYSRTS</sequence>
<evidence type="ECO:0000313" key="2">
    <source>
        <dbReference type="Proteomes" id="UP000237347"/>
    </source>
</evidence>
<dbReference type="Pfam" id="PF20431">
    <property type="entry name" value="E_motif"/>
    <property type="match status" value="1"/>
</dbReference>
<dbReference type="InterPro" id="IPR046849">
    <property type="entry name" value="E2_motif"/>
</dbReference>
<dbReference type="Pfam" id="PF20430">
    <property type="entry name" value="Eplus_motif"/>
    <property type="match status" value="1"/>
</dbReference>
<reference evidence="1 2" key="1">
    <citation type="journal article" date="2018" name="Sci. Data">
        <title>The draft genome sequence of cork oak.</title>
        <authorList>
            <person name="Ramos A.M."/>
            <person name="Usie A."/>
            <person name="Barbosa P."/>
            <person name="Barros P.M."/>
            <person name="Capote T."/>
            <person name="Chaves I."/>
            <person name="Simoes F."/>
            <person name="Abreu I."/>
            <person name="Carrasquinho I."/>
            <person name="Faro C."/>
            <person name="Guimaraes J.B."/>
            <person name="Mendonca D."/>
            <person name="Nobrega F."/>
            <person name="Rodrigues L."/>
            <person name="Saibo N.J.M."/>
            <person name="Varela M.C."/>
            <person name="Egas C."/>
            <person name="Matos J."/>
            <person name="Miguel C.M."/>
            <person name="Oliveira M.M."/>
            <person name="Ricardo C.P."/>
            <person name="Goncalves S."/>
        </authorList>
    </citation>
    <scope>NUCLEOTIDE SEQUENCE [LARGE SCALE GENOMIC DNA]</scope>
    <source>
        <strain evidence="2">cv. HL8</strain>
    </source>
</reference>
<organism evidence="1 2">
    <name type="scientific">Quercus suber</name>
    <name type="common">Cork oak</name>
    <dbReference type="NCBI Taxonomy" id="58331"/>
    <lineage>
        <taxon>Eukaryota</taxon>
        <taxon>Viridiplantae</taxon>
        <taxon>Streptophyta</taxon>
        <taxon>Embryophyta</taxon>
        <taxon>Tracheophyta</taxon>
        <taxon>Spermatophyta</taxon>
        <taxon>Magnoliopsida</taxon>
        <taxon>eudicotyledons</taxon>
        <taxon>Gunneridae</taxon>
        <taxon>Pentapetalae</taxon>
        <taxon>rosids</taxon>
        <taxon>fabids</taxon>
        <taxon>Fagales</taxon>
        <taxon>Fagaceae</taxon>
        <taxon>Quercus</taxon>
    </lineage>
</organism>
<dbReference type="AlphaFoldDB" id="A0AAW0LK14"/>
<gene>
    <name evidence="1" type="primary">PCMP-H82_3</name>
    <name evidence="1" type="ORF">CFP56_040526</name>
</gene>